<keyword evidence="1 4" id="KW-0812">Transmembrane</keyword>
<feature type="transmembrane region" description="Helical" evidence="4">
    <location>
        <begin position="121"/>
        <end position="144"/>
    </location>
</feature>
<protein>
    <submittedName>
        <fullName evidence="5">MFS transporter</fullName>
    </submittedName>
</protein>
<dbReference type="InterPro" id="IPR011701">
    <property type="entry name" value="MFS"/>
</dbReference>
<dbReference type="Pfam" id="PF07690">
    <property type="entry name" value="MFS_1"/>
    <property type="match status" value="1"/>
</dbReference>
<dbReference type="InterPro" id="IPR036259">
    <property type="entry name" value="MFS_trans_sf"/>
</dbReference>
<dbReference type="PANTHER" id="PTHR43596">
    <property type="entry name" value="ADP,ATP CARRIER PROTEIN"/>
    <property type="match status" value="1"/>
</dbReference>
<sequence>MTSMTATGEPKHDTGWHALIAGADRRERVALAWSFLFFFSQLFGYYILRSVREALISADGARMIPTVFTSVFVCMLLLTPLYGALVARVARRHFMPAIYVFVIAMLVLFALLVGRDMSPRVAIGFSIFLSVINLFTDAVFWSFMADIFVNQQARRFYAVIAAGGTMGAILGPVASLALVRHVDAAGLMLVSAAFYGVCLVCLMRLIPWARRQERLEGREDGDRLIGGSIIGGARMVFRSPILFALVLHMFCGVSIGVLLYSSQADTVRALGLDYAARNQYYATIDLTMNVVVLLAQLLVTRVLLRRYGVGPLLVLPAVAAAIGLGSLALAHGALLLAAIQVGTRGLSFAFVKPARETLFTLVDREARYKAKNFIDTVVYRGGDMLSSWAYIGLGAIGFGIAARAGLWVIVALVWLAVAIWLIRLQARLRDTRQIDAEGAPKTDPA</sequence>
<feature type="transmembrane region" description="Helical" evidence="4">
    <location>
        <begin position="63"/>
        <end position="85"/>
    </location>
</feature>
<feature type="transmembrane region" description="Helical" evidence="4">
    <location>
        <begin position="241"/>
        <end position="260"/>
    </location>
</feature>
<evidence type="ECO:0000256" key="3">
    <source>
        <dbReference type="ARBA" id="ARBA00023136"/>
    </source>
</evidence>
<feature type="transmembrane region" description="Helical" evidence="4">
    <location>
        <begin position="184"/>
        <end position="206"/>
    </location>
</feature>
<dbReference type="Gene3D" id="1.20.1250.20">
    <property type="entry name" value="MFS general substrate transporter like domains"/>
    <property type="match status" value="1"/>
</dbReference>
<proteinExistence type="predicted"/>
<dbReference type="Proteomes" id="UP000249046">
    <property type="component" value="Unassembled WGS sequence"/>
</dbReference>
<name>A0A2W5KML6_9GAMM</name>
<comment type="caution">
    <text evidence="5">The sequence shown here is derived from an EMBL/GenBank/DDBJ whole genome shotgun (WGS) entry which is preliminary data.</text>
</comment>
<accession>A0A2W5KML6</accession>
<evidence type="ECO:0000256" key="4">
    <source>
        <dbReference type="SAM" id="Phobius"/>
    </source>
</evidence>
<keyword evidence="3 4" id="KW-0472">Membrane</keyword>
<feature type="transmembrane region" description="Helical" evidence="4">
    <location>
        <begin position="156"/>
        <end position="178"/>
    </location>
</feature>
<reference evidence="5 6" key="1">
    <citation type="submission" date="2017-08" db="EMBL/GenBank/DDBJ databases">
        <title>Infants hospitalized years apart are colonized by the same room-sourced microbial strains.</title>
        <authorList>
            <person name="Brooks B."/>
            <person name="Olm M.R."/>
            <person name="Firek B.A."/>
            <person name="Baker R."/>
            <person name="Thomas B.C."/>
            <person name="Morowitz M.J."/>
            <person name="Banfield J.F."/>
        </authorList>
    </citation>
    <scope>NUCLEOTIDE SEQUENCE [LARGE SCALE GENOMIC DNA]</scope>
    <source>
        <strain evidence="5">S2_005_003_R2_42</strain>
    </source>
</reference>
<gene>
    <name evidence="5" type="ORF">DI564_02760</name>
</gene>
<evidence type="ECO:0000313" key="6">
    <source>
        <dbReference type="Proteomes" id="UP000249046"/>
    </source>
</evidence>
<dbReference type="PANTHER" id="PTHR43596:SF1">
    <property type="entry name" value="ADP,ATP CARRIER PROTEIN"/>
    <property type="match status" value="1"/>
</dbReference>
<feature type="transmembrane region" description="Helical" evidence="4">
    <location>
        <begin position="280"/>
        <end position="300"/>
    </location>
</feature>
<dbReference type="EMBL" id="QFPO01000003">
    <property type="protein sequence ID" value="PZQ18252.1"/>
    <property type="molecule type" value="Genomic_DNA"/>
</dbReference>
<dbReference type="SUPFAM" id="SSF103473">
    <property type="entry name" value="MFS general substrate transporter"/>
    <property type="match status" value="1"/>
</dbReference>
<organism evidence="5 6">
    <name type="scientific">Rhodanobacter denitrificans</name>
    <dbReference type="NCBI Taxonomy" id="666685"/>
    <lineage>
        <taxon>Bacteria</taxon>
        <taxon>Pseudomonadati</taxon>
        <taxon>Pseudomonadota</taxon>
        <taxon>Gammaproteobacteria</taxon>
        <taxon>Lysobacterales</taxon>
        <taxon>Rhodanobacteraceae</taxon>
        <taxon>Rhodanobacter</taxon>
    </lineage>
</organism>
<evidence type="ECO:0000313" key="5">
    <source>
        <dbReference type="EMBL" id="PZQ18252.1"/>
    </source>
</evidence>
<evidence type="ECO:0000256" key="2">
    <source>
        <dbReference type="ARBA" id="ARBA00022989"/>
    </source>
</evidence>
<feature type="transmembrane region" description="Helical" evidence="4">
    <location>
        <begin position="97"/>
        <end position="115"/>
    </location>
</feature>
<evidence type="ECO:0000256" key="1">
    <source>
        <dbReference type="ARBA" id="ARBA00022692"/>
    </source>
</evidence>
<dbReference type="CDD" id="cd06174">
    <property type="entry name" value="MFS"/>
    <property type="match status" value="1"/>
</dbReference>
<feature type="transmembrane region" description="Helical" evidence="4">
    <location>
        <begin position="389"/>
        <end position="422"/>
    </location>
</feature>
<feature type="transmembrane region" description="Helical" evidence="4">
    <location>
        <begin position="29"/>
        <end position="48"/>
    </location>
</feature>
<dbReference type="GO" id="GO:0022857">
    <property type="term" value="F:transmembrane transporter activity"/>
    <property type="evidence" value="ECO:0007669"/>
    <property type="project" value="InterPro"/>
</dbReference>
<feature type="transmembrane region" description="Helical" evidence="4">
    <location>
        <begin position="312"/>
        <end position="339"/>
    </location>
</feature>
<keyword evidence="2 4" id="KW-1133">Transmembrane helix</keyword>
<dbReference type="AlphaFoldDB" id="A0A2W5KML6"/>